<sequence>MRLIFSVTLFTSMLFGGWAVFDHDTGNCILSVCANGAIGFWDSNQSQGLGFWYPKWVNPTLFFGSMVCGNSTRYVVDSYYGPRGSQGWVDDRDWEPIEDSLNYHYPPEFNLQEVDCKYVDSGSTNANPLGLECFQYSVANPDPNYDDFVIIEYIYQNGGNSPINQLYSGIFIDFDIPEYRYNYVKTDSQLRTVYTMKSSTVDNPTVGIVYLGCEPQGMLPLANLAPVPHYDYAQTGFLDSFKYYWLNRTYQKAESDSEGDWSVMISAGPFDLDVGAKQHVTFAIVGGTSEDEYRSHCQQAIAFYEANWPRIVSGRSTPNRGVWLTTTMIQNRISIGYSLSKREKVKISLLDISGRRVAILFEGRLDGKGQLSLPIDHPAGIY</sequence>
<proteinExistence type="predicted"/>
<accession>A0A660SFN8</accession>
<name>A0A660SFN8_UNCW3</name>
<gene>
    <name evidence="1" type="ORF">DRP53_09490</name>
</gene>
<organism evidence="1 2">
    <name type="scientific">candidate division WOR-3 bacterium</name>
    <dbReference type="NCBI Taxonomy" id="2052148"/>
    <lineage>
        <taxon>Bacteria</taxon>
        <taxon>Bacteria division WOR-3</taxon>
    </lineage>
</organism>
<evidence type="ECO:0000313" key="2">
    <source>
        <dbReference type="Proteomes" id="UP000268469"/>
    </source>
</evidence>
<reference evidence="1 2" key="1">
    <citation type="submission" date="2018-06" db="EMBL/GenBank/DDBJ databases">
        <title>Extensive metabolic versatility and redundancy in microbially diverse, dynamic hydrothermal sediments.</title>
        <authorList>
            <person name="Dombrowski N."/>
            <person name="Teske A."/>
            <person name="Baker B.J."/>
        </authorList>
    </citation>
    <scope>NUCLEOTIDE SEQUENCE [LARGE SCALE GENOMIC DNA]</scope>
    <source>
        <strain evidence="1">B36_G15</strain>
    </source>
</reference>
<dbReference type="AlphaFoldDB" id="A0A660SFN8"/>
<comment type="caution">
    <text evidence="1">The sequence shown here is derived from an EMBL/GenBank/DDBJ whole genome shotgun (WGS) entry which is preliminary data.</text>
</comment>
<dbReference type="Proteomes" id="UP000268469">
    <property type="component" value="Unassembled WGS sequence"/>
</dbReference>
<feature type="non-terminal residue" evidence="1">
    <location>
        <position position="382"/>
    </location>
</feature>
<evidence type="ECO:0000313" key="1">
    <source>
        <dbReference type="EMBL" id="RKX68986.1"/>
    </source>
</evidence>
<protein>
    <submittedName>
        <fullName evidence="1">Uncharacterized protein</fullName>
    </submittedName>
</protein>
<dbReference type="EMBL" id="QNBE01000114">
    <property type="protein sequence ID" value="RKX68986.1"/>
    <property type="molecule type" value="Genomic_DNA"/>
</dbReference>